<gene>
    <name evidence="1" type="ORF">CUS_7409</name>
</gene>
<reference evidence="1 2" key="1">
    <citation type="submission" date="2011-02" db="EMBL/GenBank/DDBJ databases">
        <authorList>
            <person name="Nelson K.E."/>
            <person name="Sutton G."/>
            <person name="Torralba M."/>
            <person name="Durkin S."/>
            <person name="Harkins D."/>
            <person name="Montgomery R."/>
            <person name="Ziemer C."/>
            <person name="Klaassens E."/>
            <person name="Ocuiv P."/>
            <person name="Morrison M."/>
        </authorList>
    </citation>
    <scope>NUCLEOTIDE SEQUENCE [LARGE SCALE GENOMIC DNA]</scope>
    <source>
        <strain evidence="1 2">8</strain>
    </source>
</reference>
<dbReference type="EMBL" id="ADKM02000018">
    <property type="protein sequence ID" value="EGC04607.1"/>
    <property type="molecule type" value="Genomic_DNA"/>
</dbReference>
<proteinExistence type="predicted"/>
<name>E9S833_RUMAL</name>
<dbReference type="RefSeq" id="WP_002847056.1">
    <property type="nucleotide sequence ID" value="NZ_ADKM02000018.1"/>
</dbReference>
<sequence>MSTTAVFGTVMAVEDNIIKRTLQCRSIGVSYRYNAALCQKISA</sequence>
<keyword evidence="2" id="KW-1185">Reference proteome</keyword>
<dbReference type="Proteomes" id="UP000004259">
    <property type="component" value="Unassembled WGS sequence"/>
</dbReference>
<comment type="caution">
    <text evidence="1">The sequence shown here is derived from an EMBL/GenBank/DDBJ whole genome shotgun (WGS) entry which is preliminary data.</text>
</comment>
<evidence type="ECO:0000313" key="1">
    <source>
        <dbReference type="EMBL" id="EGC04607.1"/>
    </source>
</evidence>
<organism evidence="1 2">
    <name type="scientific">Ruminococcus albus 8</name>
    <dbReference type="NCBI Taxonomy" id="246199"/>
    <lineage>
        <taxon>Bacteria</taxon>
        <taxon>Bacillati</taxon>
        <taxon>Bacillota</taxon>
        <taxon>Clostridia</taxon>
        <taxon>Eubacteriales</taxon>
        <taxon>Oscillospiraceae</taxon>
        <taxon>Ruminococcus</taxon>
    </lineage>
</organism>
<dbReference type="AlphaFoldDB" id="E9S833"/>
<evidence type="ECO:0000313" key="2">
    <source>
        <dbReference type="Proteomes" id="UP000004259"/>
    </source>
</evidence>
<accession>E9S833</accession>
<protein>
    <submittedName>
        <fullName evidence="1">Uncharacterized protein</fullName>
    </submittedName>
</protein>
<dbReference type="STRING" id="246199.CUS_7409"/>